<dbReference type="GO" id="GO:0003677">
    <property type="term" value="F:DNA binding"/>
    <property type="evidence" value="ECO:0007669"/>
    <property type="project" value="InterPro"/>
</dbReference>
<evidence type="ECO:0000256" key="1">
    <source>
        <dbReference type="ARBA" id="ARBA00022603"/>
    </source>
</evidence>
<sequence length="261" mass="31084">MLNRSGHYEKCDDNLPYSDYLDWLMEVFTEVYRVTVPGGRCFINIDAMTNRQEDRDREYIRAIYPHLYNIMVEEIGWKFRTEICWLKREAVGKKTAWGSWLSASNPIIRRNHEYIIGFSKGDWKLESEIPSDLTKKEFEKYTLSTWNVQPETKKRAGHPAPFSEELCKRVIKLFSFPGQIVLDPFSGTGTTCYMSYILGRDYIGIDNSKKYCEYAENRIDTAEQQRELYQEMLQEELKNQKTKRQRQKEKEDKLKENEIFE</sequence>
<dbReference type="InterPro" id="IPR002941">
    <property type="entry name" value="DNA_methylase_N4/N6"/>
</dbReference>
<evidence type="ECO:0000259" key="4">
    <source>
        <dbReference type="Pfam" id="PF01555"/>
    </source>
</evidence>
<dbReference type="InterPro" id="IPR029063">
    <property type="entry name" value="SAM-dependent_MTases_sf"/>
</dbReference>
<dbReference type="Gene3D" id="3.40.50.150">
    <property type="entry name" value="Vaccinia Virus protein VP39"/>
    <property type="match status" value="1"/>
</dbReference>
<gene>
    <name evidence="5" type="ORF">LCGC14_1675120</name>
</gene>
<organism evidence="5">
    <name type="scientific">marine sediment metagenome</name>
    <dbReference type="NCBI Taxonomy" id="412755"/>
    <lineage>
        <taxon>unclassified sequences</taxon>
        <taxon>metagenomes</taxon>
        <taxon>ecological metagenomes</taxon>
    </lineage>
</organism>
<proteinExistence type="predicted"/>
<keyword evidence="2" id="KW-0808">Transferase</keyword>
<dbReference type="GO" id="GO:0032259">
    <property type="term" value="P:methylation"/>
    <property type="evidence" value="ECO:0007669"/>
    <property type="project" value="UniProtKB-KW"/>
</dbReference>
<dbReference type="InterPro" id="IPR001091">
    <property type="entry name" value="RM_Methyltransferase"/>
</dbReference>
<dbReference type="EMBL" id="LAZR01014434">
    <property type="protein sequence ID" value="KKM17505.1"/>
    <property type="molecule type" value="Genomic_DNA"/>
</dbReference>
<reference evidence="5" key="1">
    <citation type="journal article" date="2015" name="Nature">
        <title>Complex archaea that bridge the gap between prokaryotes and eukaryotes.</title>
        <authorList>
            <person name="Spang A."/>
            <person name="Saw J.H."/>
            <person name="Jorgensen S.L."/>
            <person name="Zaremba-Niedzwiedzka K."/>
            <person name="Martijn J."/>
            <person name="Lind A.E."/>
            <person name="van Eijk R."/>
            <person name="Schleper C."/>
            <person name="Guy L."/>
            <person name="Ettema T.J."/>
        </authorList>
    </citation>
    <scope>NUCLEOTIDE SEQUENCE</scope>
</reference>
<evidence type="ECO:0000256" key="2">
    <source>
        <dbReference type="ARBA" id="ARBA00022679"/>
    </source>
</evidence>
<comment type="caution">
    <text evidence="5">The sequence shown here is derived from an EMBL/GenBank/DDBJ whole genome shotgun (WGS) entry which is preliminary data.</text>
</comment>
<dbReference type="GO" id="GO:0008170">
    <property type="term" value="F:N-methyltransferase activity"/>
    <property type="evidence" value="ECO:0007669"/>
    <property type="project" value="InterPro"/>
</dbReference>
<feature type="domain" description="DNA methylase N-4/N-6" evidence="4">
    <location>
        <begin position="8"/>
        <end position="216"/>
    </location>
</feature>
<evidence type="ECO:0000256" key="3">
    <source>
        <dbReference type="SAM" id="MobiDB-lite"/>
    </source>
</evidence>
<dbReference type="Pfam" id="PF01555">
    <property type="entry name" value="N6_N4_Mtase"/>
    <property type="match status" value="1"/>
</dbReference>
<feature type="region of interest" description="Disordered" evidence="3">
    <location>
        <begin position="237"/>
        <end position="261"/>
    </location>
</feature>
<name>A0A0F9KQ44_9ZZZZ</name>
<dbReference type="SUPFAM" id="SSF53335">
    <property type="entry name" value="S-adenosyl-L-methionine-dependent methyltransferases"/>
    <property type="match status" value="1"/>
</dbReference>
<feature type="compositionally biased region" description="Basic and acidic residues" evidence="3">
    <location>
        <begin position="248"/>
        <end position="261"/>
    </location>
</feature>
<dbReference type="AlphaFoldDB" id="A0A0F9KQ44"/>
<protein>
    <recommendedName>
        <fullName evidence="4">DNA methylase N-4/N-6 domain-containing protein</fullName>
    </recommendedName>
</protein>
<dbReference type="PRINTS" id="PR00508">
    <property type="entry name" value="S21N4MTFRASE"/>
</dbReference>
<accession>A0A0F9KQ44</accession>
<keyword evidence="1" id="KW-0489">Methyltransferase</keyword>
<evidence type="ECO:0000313" key="5">
    <source>
        <dbReference type="EMBL" id="KKM17505.1"/>
    </source>
</evidence>